<dbReference type="RefSeq" id="WP_207980649.1">
    <property type="nucleotide sequence ID" value="NZ_JAGDEL010000016.1"/>
</dbReference>
<dbReference type="InterPro" id="IPR003497">
    <property type="entry name" value="BRO_N_domain"/>
</dbReference>
<dbReference type="SMART" id="SM01040">
    <property type="entry name" value="Bro-N"/>
    <property type="match status" value="1"/>
</dbReference>
<accession>A0ABS3N6N0</accession>
<dbReference type="Proteomes" id="UP000663981">
    <property type="component" value="Unassembled WGS sequence"/>
</dbReference>
<dbReference type="PANTHER" id="PTHR36180">
    <property type="entry name" value="DNA-BINDING PROTEIN-RELATED-RELATED"/>
    <property type="match status" value="1"/>
</dbReference>
<dbReference type="Pfam" id="PF02498">
    <property type="entry name" value="Bro-N"/>
    <property type="match status" value="1"/>
</dbReference>
<dbReference type="PANTHER" id="PTHR36180:SF2">
    <property type="entry name" value="BRO FAMILY PROTEIN"/>
    <property type="match status" value="1"/>
</dbReference>
<gene>
    <name evidence="2" type="ORF">I7822_18930</name>
</gene>
<sequence>MNELQKVFNYAGKEVRTIIREGETWFVAKDVCEILEIANPTMALKRLDNDEVTKLNLGGLYGETNLINEAGLYTLILGSRKQEAREFKRWVTHEVLPSIRKHGAYMTENTLEQAITNPDFMIGLLTNLKEEQQKRIAAEEKTSLLEPKARKYEEFLDAEGLTTVTIVGNYLGGISAQKLRKFLQEQGVLSRKKVNGTYMPKKGYEKYFRIIPYLQADGNGAMRTVSYTLKVTNAGIDLIFDLYLLTY</sequence>
<dbReference type="EMBL" id="JAGDEL010000016">
    <property type="protein sequence ID" value="MBO1513700.1"/>
    <property type="molecule type" value="Genomic_DNA"/>
</dbReference>
<dbReference type="Pfam" id="PF03374">
    <property type="entry name" value="ANT"/>
    <property type="match status" value="1"/>
</dbReference>
<reference evidence="2 3" key="1">
    <citation type="submission" date="2021-03" db="EMBL/GenBank/DDBJ databases">
        <title>Whole genome sequence of Metabacillus bambusae BG109.</title>
        <authorList>
            <person name="Jeong J.W."/>
        </authorList>
    </citation>
    <scope>NUCLEOTIDE SEQUENCE [LARGE SCALE GENOMIC DNA]</scope>
    <source>
        <strain evidence="2 3">BG109</strain>
    </source>
</reference>
<proteinExistence type="predicted"/>
<dbReference type="InterPro" id="IPR005039">
    <property type="entry name" value="Ant_C"/>
</dbReference>
<evidence type="ECO:0000259" key="1">
    <source>
        <dbReference type="PROSITE" id="PS51750"/>
    </source>
</evidence>
<evidence type="ECO:0000313" key="2">
    <source>
        <dbReference type="EMBL" id="MBO1513700.1"/>
    </source>
</evidence>
<name>A0ABS3N6N0_9BACI</name>
<organism evidence="2 3">
    <name type="scientific">Metabacillus bambusae</name>
    <dbReference type="NCBI Taxonomy" id="2795218"/>
    <lineage>
        <taxon>Bacteria</taxon>
        <taxon>Bacillati</taxon>
        <taxon>Bacillota</taxon>
        <taxon>Bacilli</taxon>
        <taxon>Bacillales</taxon>
        <taxon>Bacillaceae</taxon>
        <taxon>Metabacillus</taxon>
    </lineage>
</organism>
<keyword evidence="3" id="KW-1185">Reference proteome</keyword>
<protein>
    <submittedName>
        <fullName evidence="2">Phage antirepressor</fullName>
    </submittedName>
</protein>
<evidence type="ECO:0000313" key="3">
    <source>
        <dbReference type="Proteomes" id="UP000663981"/>
    </source>
</evidence>
<comment type="caution">
    <text evidence="2">The sequence shown here is derived from an EMBL/GenBank/DDBJ whole genome shotgun (WGS) entry which is preliminary data.</text>
</comment>
<dbReference type="PROSITE" id="PS51750">
    <property type="entry name" value="BRO_N"/>
    <property type="match status" value="1"/>
</dbReference>
<feature type="domain" description="Bro-N" evidence="1">
    <location>
        <begin position="1"/>
        <end position="103"/>
    </location>
</feature>